<dbReference type="NCBIfam" id="TIGR04183">
    <property type="entry name" value="Por_Secre_tail"/>
    <property type="match status" value="1"/>
</dbReference>
<keyword evidence="5" id="KW-0378">Hydrolase</keyword>
<keyword evidence="3" id="KW-0479">Metal-binding</keyword>
<dbReference type="InterPro" id="IPR026444">
    <property type="entry name" value="Secre_tail"/>
</dbReference>
<comment type="similarity">
    <text evidence="1">Belongs to the peptidase M43B family.</text>
</comment>
<evidence type="ECO:0000256" key="5">
    <source>
        <dbReference type="ARBA" id="ARBA00022801"/>
    </source>
</evidence>
<dbReference type="Gene3D" id="3.40.390.10">
    <property type="entry name" value="Collagenase (Catalytic Domain)"/>
    <property type="match status" value="1"/>
</dbReference>
<evidence type="ECO:0008006" key="13">
    <source>
        <dbReference type="Google" id="ProtNLM"/>
    </source>
</evidence>
<evidence type="ECO:0000256" key="8">
    <source>
        <dbReference type="ARBA" id="ARBA00023157"/>
    </source>
</evidence>
<evidence type="ECO:0000313" key="12">
    <source>
        <dbReference type="Proteomes" id="UP000288227"/>
    </source>
</evidence>
<dbReference type="SUPFAM" id="SSF49299">
    <property type="entry name" value="PKD domain"/>
    <property type="match status" value="1"/>
</dbReference>
<evidence type="ECO:0000259" key="10">
    <source>
        <dbReference type="Pfam" id="PF18962"/>
    </source>
</evidence>
<dbReference type="InterPro" id="IPR008754">
    <property type="entry name" value="Peptidase_M43"/>
</dbReference>
<proteinExistence type="inferred from homology"/>
<dbReference type="Pfam" id="PF05572">
    <property type="entry name" value="Peptidase_M43"/>
    <property type="match status" value="1"/>
</dbReference>
<keyword evidence="12" id="KW-1185">Reference proteome</keyword>
<keyword evidence="7" id="KW-0482">Metalloprotease</keyword>
<reference evidence="11 12" key="1">
    <citation type="submission" date="2018-11" db="EMBL/GenBank/DDBJ databases">
        <title>Chryseotalea sanarue gen. nov., sp., nov., a member of the family Cytophagaceae, isolated from a brackish lake in Hamamatsu Japan.</title>
        <authorList>
            <person name="Maejima Y."/>
            <person name="Iino T."/>
            <person name="Muraguchi Y."/>
            <person name="Fukuda K."/>
            <person name="Ohkuma M."/>
            <person name="Moriuchi R."/>
            <person name="Dohra H."/>
            <person name="Kimbara K."/>
            <person name="Shintani M."/>
        </authorList>
    </citation>
    <scope>NUCLEOTIDE SEQUENCE [LARGE SCALE GENOMIC DNA]</scope>
    <source>
        <strain evidence="11 12">Ys</strain>
    </source>
</reference>
<evidence type="ECO:0000256" key="7">
    <source>
        <dbReference type="ARBA" id="ARBA00023049"/>
    </source>
</evidence>
<dbReference type="InterPro" id="IPR024079">
    <property type="entry name" value="MetalloPept_cat_dom_sf"/>
</dbReference>
<dbReference type="Gene3D" id="2.60.40.10">
    <property type="entry name" value="Immunoglobulins"/>
    <property type="match status" value="1"/>
</dbReference>
<evidence type="ECO:0000256" key="6">
    <source>
        <dbReference type="ARBA" id="ARBA00022833"/>
    </source>
</evidence>
<evidence type="ECO:0000256" key="4">
    <source>
        <dbReference type="ARBA" id="ARBA00022729"/>
    </source>
</evidence>
<evidence type="ECO:0000259" key="9">
    <source>
        <dbReference type="Pfam" id="PF05572"/>
    </source>
</evidence>
<dbReference type="PANTHER" id="PTHR47466:SF1">
    <property type="entry name" value="METALLOPROTEASE MEP1 (AFU_ORTHOLOGUE AFUA_1G07730)-RELATED"/>
    <property type="match status" value="1"/>
</dbReference>
<name>A0A401UBL0_9BACT</name>
<dbReference type="GO" id="GO:0046872">
    <property type="term" value="F:metal ion binding"/>
    <property type="evidence" value="ECO:0007669"/>
    <property type="project" value="UniProtKB-KW"/>
</dbReference>
<keyword evidence="8" id="KW-1015">Disulfide bond</keyword>
<dbReference type="InterPro" id="IPR035986">
    <property type="entry name" value="PKD_dom_sf"/>
</dbReference>
<evidence type="ECO:0000313" key="11">
    <source>
        <dbReference type="EMBL" id="GCC52286.1"/>
    </source>
</evidence>
<dbReference type="Proteomes" id="UP000288227">
    <property type="component" value="Unassembled WGS sequence"/>
</dbReference>
<dbReference type="InterPro" id="IPR013783">
    <property type="entry name" value="Ig-like_fold"/>
</dbReference>
<dbReference type="SUPFAM" id="SSF55486">
    <property type="entry name" value="Metalloproteases ('zincins'), catalytic domain"/>
    <property type="match status" value="1"/>
</dbReference>
<dbReference type="Pfam" id="PF18962">
    <property type="entry name" value="Por_Secre_tail"/>
    <property type="match status" value="1"/>
</dbReference>
<protein>
    <recommendedName>
        <fullName evidence="13">T9SS C-terminal target domain-containing protein</fullName>
    </recommendedName>
</protein>
<feature type="domain" description="Secretion system C-terminal sorting" evidence="10">
    <location>
        <begin position="657"/>
        <end position="729"/>
    </location>
</feature>
<dbReference type="EMBL" id="BHXQ01000004">
    <property type="protein sequence ID" value="GCC52286.1"/>
    <property type="molecule type" value="Genomic_DNA"/>
</dbReference>
<keyword evidence="4" id="KW-0732">Signal</keyword>
<keyword evidence="6" id="KW-0862">Zinc</keyword>
<evidence type="ECO:0000256" key="2">
    <source>
        <dbReference type="ARBA" id="ARBA00022670"/>
    </source>
</evidence>
<evidence type="ECO:0000256" key="1">
    <source>
        <dbReference type="ARBA" id="ARBA00008721"/>
    </source>
</evidence>
<keyword evidence="2" id="KW-0645">Protease</keyword>
<dbReference type="GO" id="GO:0006508">
    <property type="term" value="P:proteolysis"/>
    <property type="evidence" value="ECO:0007669"/>
    <property type="project" value="UniProtKB-KW"/>
</dbReference>
<dbReference type="AlphaFoldDB" id="A0A401UBL0"/>
<dbReference type="Gene3D" id="2.60.120.260">
    <property type="entry name" value="Galactose-binding domain-like"/>
    <property type="match status" value="1"/>
</dbReference>
<dbReference type="GO" id="GO:0008237">
    <property type="term" value="F:metallopeptidase activity"/>
    <property type="evidence" value="ECO:0007669"/>
    <property type="project" value="UniProtKB-KW"/>
</dbReference>
<evidence type="ECO:0000256" key="3">
    <source>
        <dbReference type="ARBA" id="ARBA00022723"/>
    </source>
</evidence>
<organism evidence="11 12">
    <name type="scientific">Chryseotalea sanaruensis</name>
    <dbReference type="NCBI Taxonomy" id="2482724"/>
    <lineage>
        <taxon>Bacteria</taxon>
        <taxon>Pseudomonadati</taxon>
        <taxon>Bacteroidota</taxon>
        <taxon>Cytophagia</taxon>
        <taxon>Cytophagales</taxon>
        <taxon>Chryseotaleaceae</taxon>
        <taxon>Chryseotalea</taxon>
    </lineage>
</organism>
<comment type="caution">
    <text evidence="11">The sequence shown here is derived from an EMBL/GenBank/DDBJ whole genome shotgun (WGS) entry which is preliminary data.</text>
</comment>
<sequence length="730" mass="83311">MLTIVSITLFAQRNEIIPGEKIKSDVIYPTINGSQQEFIKQFEKWMSDHSGPERNHDDDGDDHGRIYIPVIVHIIHSGEIIGNGYNLSKQRIHDQIAILNRDMRRENLDAALVRPAFLPVVGVSLNLEFVPATLDPNGLPLKEPGINRVKRPYKEWMVMEDNTNEVSVLKNQIGWPTYDYLNIYVMDLMGGLNGIAWFPHPFFSGVGGISIPEAYDENLDGIIMDTHSFGSNYDLLDNPIPLPYLDLKPERQTGRILTHEVGHWLGLHHIWGDKGEWDFCKDTDYVDDTPNQFYATSYLNLCNQNYELNTCNDGPGDLPDMFENHMDYSSEHCLNSFTNGQVVRKAIVLAHDPLRKKQSKSDKAEPIDEAKIYAGFRMSKKEVCLGESVQFLDKSYTGALADPITKYFWLFDIGGMWTIASEKKNPVIDFPFAGTCKVKLLIDNGTITDVVEQTLWVRGIRDTYPQIFDFETFYQGWTTPTSKRYIKITDHAAYEGEQCILADFNNYPGISIVTEPEHFMSPIFDFSQLTEEDLNISFKYAHTGYNSGIPDGHYASIKLAYSTDCASTFTEIWSRNGEDASTTNPKKEPMVDLNWYLEISDWDTVQVDINSLKGQDQVIFQFTFENENEHSYGIYLDDIQIVQTPFGLEELKRSNTVFPNPAESGSKVKVNSPKIGSFIEILDDKGSKVYEGWNNQSSENDFELPPLKRGLYIIKIKYSNKMEIKKLFIK</sequence>
<gene>
    <name evidence="11" type="ORF">SanaruYs_25220</name>
</gene>
<dbReference type="PANTHER" id="PTHR47466">
    <property type="match status" value="1"/>
</dbReference>
<feature type="domain" description="Peptidase M43 pregnancy-associated plasma-A" evidence="9">
    <location>
        <begin position="252"/>
        <end position="348"/>
    </location>
</feature>
<accession>A0A401UBL0</accession>